<dbReference type="AlphaFoldDB" id="A0A0E0BUJ0"/>
<sequence length="90" mass="9881">MWRWRFLEEDEGAEAAGECAAPELGAAAGDDWEVTAGAAVARRRSTGRRRRRAAIGNGSERAQWRDAEEARNVGGEVKSVKEKNTTTISY</sequence>
<feature type="region of interest" description="Disordered" evidence="1">
    <location>
        <begin position="49"/>
        <end position="90"/>
    </location>
</feature>
<evidence type="ECO:0000313" key="2">
    <source>
        <dbReference type="EnsemblPlants" id="OGLUM12G18580.1"/>
    </source>
</evidence>
<dbReference type="Gramene" id="OGLUM12G18580.1">
    <property type="protein sequence ID" value="OGLUM12G18580.1"/>
    <property type="gene ID" value="OGLUM12G18580"/>
</dbReference>
<evidence type="ECO:0008006" key="4">
    <source>
        <dbReference type="Google" id="ProtNLM"/>
    </source>
</evidence>
<accession>A0A0E0BUJ0</accession>
<dbReference type="EnsemblPlants" id="OGLUM12G18580.1">
    <property type="protein sequence ID" value="OGLUM12G18580.1"/>
    <property type="gene ID" value="OGLUM12G18580"/>
</dbReference>
<evidence type="ECO:0000313" key="3">
    <source>
        <dbReference type="Proteomes" id="UP000026961"/>
    </source>
</evidence>
<organism evidence="2">
    <name type="scientific">Oryza glumipatula</name>
    <dbReference type="NCBI Taxonomy" id="40148"/>
    <lineage>
        <taxon>Eukaryota</taxon>
        <taxon>Viridiplantae</taxon>
        <taxon>Streptophyta</taxon>
        <taxon>Embryophyta</taxon>
        <taxon>Tracheophyta</taxon>
        <taxon>Spermatophyta</taxon>
        <taxon>Magnoliopsida</taxon>
        <taxon>Liliopsida</taxon>
        <taxon>Poales</taxon>
        <taxon>Poaceae</taxon>
        <taxon>BOP clade</taxon>
        <taxon>Oryzoideae</taxon>
        <taxon>Oryzeae</taxon>
        <taxon>Oryzinae</taxon>
        <taxon>Oryza</taxon>
    </lineage>
</organism>
<dbReference type="Proteomes" id="UP000026961">
    <property type="component" value="Chromosome 12"/>
</dbReference>
<name>A0A0E0BUJ0_9ORYZ</name>
<feature type="compositionally biased region" description="Basic and acidic residues" evidence="1">
    <location>
        <begin position="62"/>
        <end position="71"/>
    </location>
</feature>
<proteinExistence type="predicted"/>
<protein>
    <recommendedName>
        <fullName evidence="4">DUF834 domain-containing protein</fullName>
    </recommendedName>
</protein>
<keyword evidence="3" id="KW-1185">Reference proteome</keyword>
<dbReference type="HOGENOM" id="CLU_2444429_0_0_1"/>
<reference evidence="2" key="1">
    <citation type="submission" date="2015-04" db="UniProtKB">
        <authorList>
            <consortium name="EnsemblPlants"/>
        </authorList>
    </citation>
    <scope>IDENTIFICATION</scope>
</reference>
<reference evidence="2" key="2">
    <citation type="submission" date="2018-05" db="EMBL/GenBank/DDBJ databases">
        <title>OgluRS3 (Oryza glumaepatula Reference Sequence Version 3).</title>
        <authorList>
            <person name="Zhang J."/>
            <person name="Kudrna D."/>
            <person name="Lee S."/>
            <person name="Talag J."/>
            <person name="Welchert J."/>
            <person name="Wing R.A."/>
        </authorList>
    </citation>
    <scope>NUCLEOTIDE SEQUENCE [LARGE SCALE GENOMIC DNA]</scope>
</reference>
<evidence type="ECO:0000256" key="1">
    <source>
        <dbReference type="SAM" id="MobiDB-lite"/>
    </source>
</evidence>